<evidence type="ECO:0000256" key="1">
    <source>
        <dbReference type="SAM" id="MobiDB-lite"/>
    </source>
</evidence>
<keyword evidence="2" id="KW-0472">Membrane</keyword>
<keyword evidence="4" id="KW-1185">Reference proteome</keyword>
<reference evidence="4" key="1">
    <citation type="submission" date="2019-01" db="EMBL/GenBank/DDBJ databases">
        <title>Gri0909 isolated from a small marine red alga.</title>
        <authorList>
            <person name="Kim J."/>
            <person name="Jeong S.E."/>
            <person name="Jeon C.O."/>
        </authorList>
    </citation>
    <scope>NUCLEOTIDE SEQUENCE [LARGE SCALE GENOMIC DNA]</scope>
    <source>
        <strain evidence="4">Gri0909</strain>
    </source>
</reference>
<dbReference type="EMBL" id="SADE01000001">
    <property type="protein sequence ID" value="RVU38655.1"/>
    <property type="molecule type" value="Genomic_DNA"/>
</dbReference>
<feature type="compositionally biased region" description="Pro residues" evidence="1">
    <location>
        <begin position="111"/>
        <end position="121"/>
    </location>
</feature>
<dbReference type="AlphaFoldDB" id="A0A3S2Z9L7"/>
<gene>
    <name evidence="3" type="ORF">EOI86_05100</name>
</gene>
<evidence type="ECO:0000313" key="3">
    <source>
        <dbReference type="EMBL" id="RVU38655.1"/>
    </source>
</evidence>
<name>A0A3S2Z9L7_9PROT</name>
<keyword evidence="2" id="KW-0812">Transmembrane</keyword>
<feature type="transmembrane region" description="Helical" evidence="2">
    <location>
        <begin position="69"/>
        <end position="86"/>
    </location>
</feature>
<evidence type="ECO:0000256" key="2">
    <source>
        <dbReference type="SAM" id="Phobius"/>
    </source>
</evidence>
<keyword evidence="2" id="KW-1133">Transmembrane helix</keyword>
<proteinExistence type="predicted"/>
<organism evidence="3 4">
    <name type="scientific">Hwanghaeella grinnelliae</name>
    <dbReference type="NCBI Taxonomy" id="2500179"/>
    <lineage>
        <taxon>Bacteria</taxon>
        <taxon>Pseudomonadati</taxon>
        <taxon>Pseudomonadota</taxon>
        <taxon>Alphaproteobacteria</taxon>
        <taxon>Rhodospirillales</taxon>
        <taxon>Rhodospirillaceae</taxon>
        <taxon>Hwanghaeella</taxon>
    </lineage>
</organism>
<protein>
    <submittedName>
        <fullName evidence="3">Uncharacterized protein</fullName>
    </submittedName>
</protein>
<feature type="region of interest" description="Disordered" evidence="1">
    <location>
        <begin position="98"/>
        <end position="129"/>
    </location>
</feature>
<comment type="caution">
    <text evidence="3">The sequence shown here is derived from an EMBL/GenBank/DDBJ whole genome shotgun (WGS) entry which is preliminary data.</text>
</comment>
<sequence length="129" mass="14054">MFALVGVAFFFAALVPTYVLSRVLLVFFWRSDSGPSLIAGCHVGAYLFCALIGAVGFAAGDAAAGAPKVMLAVLSFALPQFAWLVMDLYRFEQRYGARRRAETPVRDVRPAPSPLMLPPPDHFSRSGMR</sequence>
<evidence type="ECO:0000313" key="4">
    <source>
        <dbReference type="Proteomes" id="UP000287447"/>
    </source>
</evidence>
<dbReference type="Proteomes" id="UP000287447">
    <property type="component" value="Unassembled WGS sequence"/>
</dbReference>
<accession>A0A3S2Z9L7</accession>
<dbReference type="RefSeq" id="WP_127764028.1">
    <property type="nucleotide sequence ID" value="NZ_SADE01000001.1"/>
</dbReference>
<feature type="compositionally biased region" description="Basic and acidic residues" evidence="1">
    <location>
        <begin position="98"/>
        <end position="109"/>
    </location>
</feature>
<feature type="transmembrane region" description="Helical" evidence="2">
    <location>
        <begin position="37"/>
        <end position="57"/>
    </location>
</feature>